<accession>A0AAD8APM3</accession>
<evidence type="ECO:0000313" key="2">
    <source>
        <dbReference type="Proteomes" id="UP001233172"/>
    </source>
</evidence>
<sequence length="89" mass="10191">MAQRERTSGLFLPITAGQYVCTTWFERDRANIRLETPNGREVFDLWDDDVAQAVEDGYLTRPRVPRPTDADWQPHAVRYAIDMGLIPAA</sequence>
<organism evidence="1 2">
    <name type="scientific">Biomphalaria pfeifferi</name>
    <name type="common">Bloodfluke planorb</name>
    <name type="synonym">Freshwater snail</name>
    <dbReference type="NCBI Taxonomy" id="112525"/>
    <lineage>
        <taxon>Eukaryota</taxon>
        <taxon>Metazoa</taxon>
        <taxon>Spiralia</taxon>
        <taxon>Lophotrochozoa</taxon>
        <taxon>Mollusca</taxon>
        <taxon>Gastropoda</taxon>
        <taxon>Heterobranchia</taxon>
        <taxon>Euthyneura</taxon>
        <taxon>Panpulmonata</taxon>
        <taxon>Hygrophila</taxon>
        <taxon>Lymnaeoidea</taxon>
        <taxon>Planorbidae</taxon>
        <taxon>Biomphalaria</taxon>
    </lineage>
</organism>
<protein>
    <submittedName>
        <fullName evidence="1">Uncharacterized protein</fullName>
    </submittedName>
</protein>
<dbReference type="Proteomes" id="UP001233172">
    <property type="component" value="Unassembled WGS sequence"/>
</dbReference>
<reference evidence="1" key="2">
    <citation type="submission" date="2023-04" db="EMBL/GenBank/DDBJ databases">
        <authorList>
            <person name="Bu L."/>
            <person name="Lu L."/>
            <person name="Laidemitt M.R."/>
            <person name="Zhang S.M."/>
            <person name="Mutuku M."/>
            <person name="Mkoji G."/>
            <person name="Steinauer M."/>
            <person name="Loker E.S."/>
        </authorList>
    </citation>
    <scope>NUCLEOTIDE SEQUENCE</scope>
    <source>
        <strain evidence="1">KasaAsao</strain>
        <tissue evidence="1">Whole Snail</tissue>
    </source>
</reference>
<reference evidence="1" key="1">
    <citation type="journal article" date="2023" name="PLoS Negl. Trop. Dis.">
        <title>A genome sequence for Biomphalaria pfeifferi, the major vector snail for the human-infecting parasite Schistosoma mansoni.</title>
        <authorList>
            <person name="Bu L."/>
            <person name="Lu L."/>
            <person name="Laidemitt M.R."/>
            <person name="Zhang S.M."/>
            <person name="Mutuku M."/>
            <person name="Mkoji G."/>
            <person name="Steinauer M."/>
            <person name="Loker E.S."/>
        </authorList>
    </citation>
    <scope>NUCLEOTIDE SEQUENCE</scope>
    <source>
        <strain evidence="1">KasaAsao</strain>
    </source>
</reference>
<keyword evidence="2" id="KW-1185">Reference proteome</keyword>
<name>A0AAD8APM3_BIOPF</name>
<comment type="caution">
    <text evidence="1">The sequence shown here is derived from an EMBL/GenBank/DDBJ whole genome shotgun (WGS) entry which is preliminary data.</text>
</comment>
<evidence type="ECO:0000313" key="1">
    <source>
        <dbReference type="EMBL" id="KAK0039488.1"/>
    </source>
</evidence>
<dbReference type="EMBL" id="JASAOG010000445">
    <property type="protein sequence ID" value="KAK0039488.1"/>
    <property type="molecule type" value="Genomic_DNA"/>
</dbReference>
<gene>
    <name evidence="1" type="ORF">Bpfe_031075</name>
</gene>
<proteinExistence type="predicted"/>
<dbReference type="AlphaFoldDB" id="A0AAD8APM3"/>